<reference evidence="1" key="1">
    <citation type="submission" date="2018-05" db="EMBL/GenBank/DDBJ databases">
        <authorList>
            <person name="Lanie J.A."/>
            <person name="Ng W.-L."/>
            <person name="Kazmierczak K.M."/>
            <person name="Andrzejewski T.M."/>
            <person name="Davidsen T.M."/>
            <person name="Wayne K.J."/>
            <person name="Tettelin H."/>
            <person name="Glass J.I."/>
            <person name="Rusch D."/>
            <person name="Podicherti R."/>
            <person name="Tsui H.-C.T."/>
            <person name="Winkler M.E."/>
        </authorList>
    </citation>
    <scope>NUCLEOTIDE SEQUENCE</scope>
</reference>
<dbReference type="EMBL" id="UINC01147294">
    <property type="protein sequence ID" value="SVD38534.1"/>
    <property type="molecule type" value="Genomic_DNA"/>
</dbReference>
<organism evidence="1">
    <name type="scientific">marine metagenome</name>
    <dbReference type="NCBI Taxonomy" id="408172"/>
    <lineage>
        <taxon>unclassified sequences</taxon>
        <taxon>metagenomes</taxon>
        <taxon>ecological metagenomes</taxon>
    </lineage>
</organism>
<feature type="non-terminal residue" evidence="1">
    <location>
        <position position="1"/>
    </location>
</feature>
<protein>
    <submittedName>
        <fullName evidence="1">Uncharacterized protein</fullName>
    </submittedName>
</protein>
<accession>A0A382UWD7</accession>
<proteinExistence type="predicted"/>
<gene>
    <name evidence="1" type="ORF">METZ01_LOCUS391388</name>
</gene>
<sequence>DINFSGDMIVPFTTGWDDDDNLILTKILPIEFDRDSVEIDLSASGGFICSLLAGFQDLFIEDLIIQLETAAGDLLFDLNVELAGLPFCEQEDL</sequence>
<name>A0A382UWD7_9ZZZZ</name>
<dbReference type="AlphaFoldDB" id="A0A382UWD7"/>
<evidence type="ECO:0000313" key="1">
    <source>
        <dbReference type="EMBL" id="SVD38534.1"/>
    </source>
</evidence>